<keyword evidence="7" id="KW-0479">Metal-binding</keyword>
<evidence type="ECO:0000256" key="3">
    <source>
        <dbReference type="ARBA" id="ARBA00007368"/>
    </source>
</evidence>
<dbReference type="SUPFAM" id="SSF48695">
    <property type="entry name" value="Multiheme cytochromes"/>
    <property type="match status" value="1"/>
</dbReference>
<evidence type="ECO:0000256" key="9">
    <source>
        <dbReference type="ARBA" id="ARBA00022764"/>
    </source>
</evidence>
<evidence type="ECO:0000256" key="8">
    <source>
        <dbReference type="ARBA" id="ARBA00022729"/>
    </source>
</evidence>
<dbReference type="PANTHER" id="PTHR38604">
    <property type="entry name" value="PERIPLASMIC NITRATE REDUCTASE, ELECTRON TRANSFER SUBUNIT"/>
    <property type="match status" value="1"/>
</dbReference>
<sequence length="161" mass="17433">MTKLIALFKTLLVAAALAAGGAHAQTAPSAAANAAPSGPVKLESLRSGVPIEQSIGIAPARQERDSRPIDRDFVQQPPLIPHTINNYQITKNFNKCMDCHAFGKAKAAGATRVSVTHFRTREGQELDNISPRRYFCTSCHVPQTDAKPLVDNTFTRARGLR</sequence>
<proteinExistence type="inferred from homology"/>
<dbReference type="FunFam" id="1.10.1130.10:FF:000001">
    <property type="entry name" value="Periplasmic nitrate reductase, electron transfer subunit"/>
    <property type="match status" value="1"/>
</dbReference>
<comment type="subcellular location">
    <subcellularLocation>
        <location evidence="2">Periplasm</location>
    </subcellularLocation>
</comment>
<gene>
    <name evidence="14" type="ORF">J1M35_03485</name>
</gene>
<accession>A0A975CJ14</accession>
<keyword evidence="5" id="KW-0813">Transport</keyword>
<reference evidence="14" key="1">
    <citation type="submission" date="2021-03" db="EMBL/GenBank/DDBJ databases">
        <title>Ottowia sp. 27C isolated from the cloaca of a Giant Asian pond turtle (Heosemys grandis).</title>
        <authorList>
            <person name="Spergser J."/>
            <person name="Busse H.-J."/>
        </authorList>
    </citation>
    <scope>NUCLEOTIDE SEQUENCE</scope>
    <source>
        <strain evidence="14">27C</strain>
    </source>
</reference>
<protein>
    <recommendedName>
        <fullName evidence="4">Periplasmic nitrate reductase, electron transfer subunit</fullName>
    </recommendedName>
    <alternativeName>
        <fullName evidence="12">Diheme cytochrome c NapB</fullName>
    </alternativeName>
</protein>
<comment type="function">
    <text evidence="1">Electron transfer subunit of the periplasmic nitrate reductase complex NapAB. Receives electrons from the membrane-anchored tetraheme c-type NapC protein and transfers these to NapA subunit, thus allowing electron flow between membrane and periplasm. Essential for periplasmic nitrate reduction with nitrate as the terminal electron acceptor.</text>
</comment>
<dbReference type="KEGG" id="otd:J1M35_03485"/>
<evidence type="ECO:0000256" key="5">
    <source>
        <dbReference type="ARBA" id="ARBA00022448"/>
    </source>
</evidence>
<dbReference type="RefSeq" id="WP_208009852.1">
    <property type="nucleotide sequence ID" value="NZ_CP071796.1"/>
</dbReference>
<keyword evidence="15" id="KW-1185">Reference proteome</keyword>
<dbReference type="GO" id="GO:0009061">
    <property type="term" value="P:anaerobic respiration"/>
    <property type="evidence" value="ECO:0007669"/>
    <property type="project" value="InterPro"/>
</dbReference>
<keyword evidence="8 13" id="KW-0732">Signal</keyword>
<keyword evidence="10" id="KW-0249">Electron transport</keyword>
<feature type="signal peptide" evidence="13">
    <location>
        <begin position="1"/>
        <end position="24"/>
    </location>
</feature>
<dbReference type="GO" id="GO:0042597">
    <property type="term" value="C:periplasmic space"/>
    <property type="evidence" value="ECO:0007669"/>
    <property type="project" value="UniProtKB-SubCell"/>
</dbReference>
<evidence type="ECO:0000256" key="6">
    <source>
        <dbReference type="ARBA" id="ARBA00022617"/>
    </source>
</evidence>
<keyword evidence="9" id="KW-0574">Periplasm</keyword>
<evidence type="ECO:0000256" key="4">
    <source>
        <dbReference type="ARBA" id="ARBA00013773"/>
    </source>
</evidence>
<dbReference type="Proteomes" id="UP000663903">
    <property type="component" value="Chromosome"/>
</dbReference>
<feature type="chain" id="PRO_5037340073" description="Periplasmic nitrate reductase, electron transfer subunit" evidence="13">
    <location>
        <begin position="25"/>
        <end position="161"/>
    </location>
</feature>
<evidence type="ECO:0000313" key="14">
    <source>
        <dbReference type="EMBL" id="QTD45986.1"/>
    </source>
</evidence>
<evidence type="ECO:0000256" key="1">
    <source>
        <dbReference type="ARBA" id="ARBA00002599"/>
    </source>
</evidence>
<evidence type="ECO:0000256" key="12">
    <source>
        <dbReference type="ARBA" id="ARBA00031832"/>
    </source>
</evidence>
<dbReference type="Pfam" id="PF03892">
    <property type="entry name" value="NapB"/>
    <property type="match status" value="1"/>
</dbReference>
<dbReference type="InterPro" id="IPR036280">
    <property type="entry name" value="Multihaem_cyt_sf"/>
</dbReference>
<evidence type="ECO:0000256" key="7">
    <source>
        <dbReference type="ARBA" id="ARBA00022723"/>
    </source>
</evidence>
<dbReference type="AlphaFoldDB" id="A0A975CJ14"/>
<evidence type="ECO:0000256" key="11">
    <source>
        <dbReference type="ARBA" id="ARBA00023004"/>
    </source>
</evidence>
<evidence type="ECO:0000256" key="10">
    <source>
        <dbReference type="ARBA" id="ARBA00022982"/>
    </source>
</evidence>
<comment type="similarity">
    <text evidence="3">Belongs to the NapB family.</text>
</comment>
<dbReference type="InterPro" id="IPR005591">
    <property type="entry name" value="NapB"/>
</dbReference>
<dbReference type="PANTHER" id="PTHR38604:SF1">
    <property type="entry name" value="PERIPLASMIC NITRATE REDUCTASE, ELECTRON TRANSFER SUBUNIT"/>
    <property type="match status" value="1"/>
</dbReference>
<organism evidence="14 15">
    <name type="scientific">Ottowia testudinis</name>
    <dbReference type="NCBI Taxonomy" id="2816950"/>
    <lineage>
        <taxon>Bacteria</taxon>
        <taxon>Pseudomonadati</taxon>
        <taxon>Pseudomonadota</taxon>
        <taxon>Betaproteobacteria</taxon>
        <taxon>Burkholderiales</taxon>
        <taxon>Comamonadaceae</taxon>
        <taxon>Ottowia</taxon>
    </lineage>
</organism>
<dbReference type="GO" id="GO:0046872">
    <property type="term" value="F:metal ion binding"/>
    <property type="evidence" value="ECO:0007669"/>
    <property type="project" value="UniProtKB-KW"/>
</dbReference>
<keyword evidence="11" id="KW-0408">Iron</keyword>
<evidence type="ECO:0000313" key="15">
    <source>
        <dbReference type="Proteomes" id="UP000663903"/>
    </source>
</evidence>
<evidence type="ECO:0000256" key="2">
    <source>
        <dbReference type="ARBA" id="ARBA00004418"/>
    </source>
</evidence>
<evidence type="ECO:0000256" key="13">
    <source>
        <dbReference type="SAM" id="SignalP"/>
    </source>
</evidence>
<dbReference type="EMBL" id="CP071796">
    <property type="protein sequence ID" value="QTD45986.1"/>
    <property type="molecule type" value="Genomic_DNA"/>
</dbReference>
<keyword evidence="6" id="KW-0349">Heme</keyword>
<dbReference type="Gene3D" id="1.10.1130.10">
    <property type="entry name" value="Flavocytochrome C3, Chain A"/>
    <property type="match status" value="1"/>
</dbReference>
<name>A0A975CJ14_9BURK</name>